<organism evidence="1">
    <name type="scientific">marine metagenome</name>
    <dbReference type="NCBI Taxonomy" id="408172"/>
    <lineage>
        <taxon>unclassified sequences</taxon>
        <taxon>metagenomes</taxon>
        <taxon>ecological metagenomes</taxon>
    </lineage>
</organism>
<dbReference type="AlphaFoldDB" id="A0A382TF20"/>
<protein>
    <recommendedName>
        <fullName evidence="2">Hybrid sensor histidine kinase/response regulator</fullName>
    </recommendedName>
</protein>
<dbReference type="SUPFAM" id="SSF63829">
    <property type="entry name" value="Calcium-dependent phosphotriesterase"/>
    <property type="match status" value="1"/>
</dbReference>
<evidence type="ECO:0008006" key="2">
    <source>
        <dbReference type="Google" id="ProtNLM"/>
    </source>
</evidence>
<gene>
    <name evidence="1" type="ORF">METZ01_LOCUS373229</name>
</gene>
<dbReference type="InterPro" id="IPR015943">
    <property type="entry name" value="WD40/YVTN_repeat-like_dom_sf"/>
</dbReference>
<evidence type="ECO:0000313" key="1">
    <source>
        <dbReference type="EMBL" id="SVD20375.1"/>
    </source>
</evidence>
<dbReference type="EMBL" id="UINC01135928">
    <property type="protein sequence ID" value="SVD20375.1"/>
    <property type="molecule type" value="Genomic_DNA"/>
</dbReference>
<dbReference type="InterPro" id="IPR011110">
    <property type="entry name" value="Reg_prop"/>
</dbReference>
<proteinExistence type="predicted"/>
<reference evidence="1" key="1">
    <citation type="submission" date="2018-05" db="EMBL/GenBank/DDBJ databases">
        <authorList>
            <person name="Lanie J.A."/>
            <person name="Ng W.-L."/>
            <person name="Kazmierczak K.M."/>
            <person name="Andrzejewski T.M."/>
            <person name="Davidsen T.M."/>
            <person name="Wayne K.J."/>
            <person name="Tettelin H."/>
            <person name="Glass J.I."/>
            <person name="Rusch D."/>
            <person name="Podicherti R."/>
            <person name="Tsui H.-C.T."/>
            <person name="Winkler M.E."/>
        </authorList>
    </citation>
    <scope>NUCLEOTIDE SEQUENCE</scope>
</reference>
<name>A0A382TF20_9ZZZZ</name>
<dbReference type="Pfam" id="PF07494">
    <property type="entry name" value="Reg_prop"/>
    <property type="match status" value="1"/>
</dbReference>
<feature type="non-terminal residue" evidence="1">
    <location>
        <position position="218"/>
    </location>
</feature>
<dbReference type="Gene3D" id="2.130.10.10">
    <property type="entry name" value="YVTN repeat-like/Quinoprotein amine dehydrogenase"/>
    <property type="match status" value="2"/>
</dbReference>
<sequence length="218" mass="25009">MKKRMFLYFILLSVIYSGEFEEVNIDDISSTRILSMAQDSTGFIWIGTDDGLNRYDGFQNKVYRSDIFDETTVSGNRIWKIHVDKSNTTWVLTDRGACYYDATRDKFERIDTGSRPQHIQDKNNTLYVSTLNSGIYAINKETKSFKNYLFDPLDPFSVSSSKFSRQQTKPTAVDGDNIWIGTMNGLNRINQNTGQAKRLYSNKTSFVKSDTITAILFV</sequence>
<accession>A0A382TF20</accession>